<proteinExistence type="predicted"/>
<sequence>MNACLLRVAVTIGGVNLAGSPFEIHVNAGKTSACASHAEGSGWQRRVLVGDPLEFTIHAYDAQGNPQNQPTDQFVVTLTARSRDGYSIQLRPTYLGSGATLVKYEV</sequence>
<dbReference type="EMBL" id="JWZX01000314">
    <property type="protein sequence ID" value="KOO53253.1"/>
    <property type="molecule type" value="Genomic_DNA"/>
</dbReference>
<comment type="caution">
    <text evidence="1">The sequence shown here is derived from an EMBL/GenBank/DDBJ whole genome shotgun (WGS) entry which is preliminary data.</text>
</comment>
<protein>
    <submittedName>
        <fullName evidence="1">Uncharacterized protein</fullName>
    </submittedName>
</protein>
<dbReference type="SUPFAM" id="SSF81296">
    <property type="entry name" value="E set domains"/>
    <property type="match status" value="1"/>
</dbReference>
<dbReference type="Gene3D" id="2.60.40.10">
    <property type="entry name" value="Immunoglobulins"/>
    <property type="match status" value="1"/>
</dbReference>
<evidence type="ECO:0000313" key="2">
    <source>
        <dbReference type="Proteomes" id="UP000037460"/>
    </source>
</evidence>
<reference evidence="2" key="1">
    <citation type="journal article" date="2015" name="PLoS Genet.">
        <title>Genome Sequence and Transcriptome Analyses of Chrysochromulina tobin: Metabolic Tools for Enhanced Algal Fitness in the Prominent Order Prymnesiales (Haptophyceae).</title>
        <authorList>
            <person name="Hovde B.T."/>
            <person name="Deodato C.R."/>
            <person name="Hunsperger H.M."/>
            <person name="Ryken S.A."/>
            <person name="Yost W."/>
            <person name="Jha R.K."/>
            <person name="Patterson J."/>
            <person name="Monnat R.J. Jr."/>
            <person name="Barlow S.B."/>
            <person name="Starkenburg S.R."/>
            <person name="Cattolico R.A."/>
        </authorList>
    </citation>
    <scope>NUCLEOTIDE SEQUENCE</scope>
    <source>
        <strain evidence="2">CCMP291</strain>
    </source>
</reference>
<accession>A0A0M0LR73</accession>
<dbReference type="InterPro" id="IPR014756">
    <property type="entry name" value="Ig_E-set"/>
</dbReference>
<dbReference type="Proteomes" id="UP000037460">
    <property type="component" value="Unassembled WGS sequence"/>
</dbReference>
<dbReference type="InterPro" id="IPR013783">
    <property type="entry name" value="Ig-like_fold"/>
</dbReference>
<evidence type="ECO:0000313" key="1">
    <source>
        <dbReference type="EMBL" id="KOO53253.1"/>
    </source>
</evidence>
<dbReference type="AlphaFoldDB" id="A0A0M0LR73"/>
<keyword evidence="2" id="KW-1185">Reference proteome</keyword>
<gene>
    <name evidence="1" type="ORF">Ctob_012316</name>
</gene>
<name>A0A0M0LR73_9EUKA</name>
<organism evidence="1 2">
    <name type="scientific">Chrysochromulina tobinii</name>
    <dbReference type="NCBI Taxonomy" id="1460289"/>
    <lineage>
        <taxon>Eukaryota</taxon>
        <taxon>Haptista</taxon>
        <taxon>Haptophyta</taxon>
        <taxon>Prymnesiophyceae</taxon>
        <taxon>Prymnesiales</taxon>
        <taxon>Chrysochromulinaceae</taxon>
        <taxon>Chrysochromulina</taxon>
    </lineage>
</organism>